<feature type="compositionally biased region" description="Basic and acidic residues" evidence="2">
    <location>
        <begin position="78"/>
        <end position="92"/>
    </location>
</feature>
<keyword evidence="1" id="KW-0175">Coiled coil</keyword>
<feature type="region of interest" description="Disordered" evidence="2">
    <location>
        <begin position="457"/>
        <end position="477"/>
    </location>
</feature>
<feature type="compositionally biased region" description="Pro residues" evidence="2">
    <location>
        <begin position="153"/>
        <end position="169"/>
    </location>
</feature>
<feature type="compositionally biased region" description="Basic and acidic residues" evidence="2">
    <location>
        <begin position="170"/>
        <end position="179"/>
    </location>
</feature>
<reference evidence="3" key="1">
    <citation type="journal article" date="2023" name="Mol. Phylogenet. Evol.">
        <title>Genome-scale phylogeny and comparative genomics of the fungal order Sordariales.</title>
        <authorList>
            <person name="Hensen N."/>
            <person name="Bonometti L."/>
            <person name="Westerberg I."/>
            <person name="Brannstrom I.O."/>
            <person name="Guillou S."/>
            <person name="Cros-Aarteil S."/>
            <person name="Calhoun S."/>
            <person name="Haridas S."/>
            <person name="Kuo A."/>
            <person name="Mondo S."/>
            <person name="Pangilinan J."/>
            <person name="Riley R."/>
            <person name="LaButti K."/>
            <person name="Andreopoulos B."/>
            <person name="Lipzen A."/>
            <person name="Chen C."/>
            <person name="Yan M."/>
            <person name="Daum C."/>
            <person name="Ng V."/>
            <person name="Clum A."/>
            <person name="Steindorff A."/>
            <person name="Ohm R.A."/>
            <person name="Martin F."/>
            <person name="Silar P."/>
            <person name="Natvig D.O."/>
            <person name="Lalanne C."/>
            <person name="Gautier V."/>
            <person name="Ament-Velasquez S.L."/>
            <person name="Kruys A."/>
            <person name="Hutchinson M.I."/>
            <person name="Powell A.J."/>
            <person name="Barry K."/>
            <person name="Miller A.N."/>
            <person name="Grigoriev I.V."/>
            <person name="Debuchy R."/>
            <person name="Gladieux P."/>
            <person name="Hiltunen Thoren M."/>
            <person name="Johannesson H."/>
        </authorList>
    </citation>
    <scope>NUCLEOTIDE SEQUENCE</scope>
    <source>
        <strain evidence="3">CBS 118394</strain>
    </source>
</reference>
<dbReference type="EMBL" id="JAUEDM010000001">
    <property type="protein sequence ID" value="KAK3331186.1"/>
    <property type="molecule type" value="Genomic_DNA"/>
</dbReference>
<evidence type="ECO:0000256" key="1">
    <source>
        <dbReference type="SAM" id="Coils"/>
    </source>
</evidence>
<evidence type="ECO:0000313" key="4">
    <source>
        <dbReference type="Proteomes" id="UP001283341"/>
    </source>
</evidence>
<comment type="caution">
    <text evidence="3">The sequence shown here is derived from an EMBL/GenBank/DDBJ whole genome shotgun (WGS) entry which is preliminary data.</text>
</comment>
<protein>
    <submittedName>
        <fullName evidence="3">Uncharacterized protein</fullName>
    </submittedName>
</protein>
<keyword evidence="4" id="KW-1185">Reference proteome</keyword>
<feature type="region of interest" description="Disordered" evidence="2">
    <location>
        <begin position="1"/>
        <end position="189"/>
    </location>
</feature>
<feature type="compositionally biased region" description="Basic and acidic residues" evidence="2">
    <location>
        <begin position="117"/>
        <end position="148"/>
    </location>
</feature>
<feature type="compositionally biased region" description="Basic residues" evidence="2">
    <location>
        <begin position="18"/>
        <end position="33"/>
    </location>
</feature>
<evidence type="ECO:0000313" key="3">
    <source>
        <dbReference type="EMBL" id="KAK3331186.1"/>
    </source>
</evidence>
<name>A0AAE0MG08_9PEZI</name>
<evidence type="ECO:0000256" key="2">
    <source>
        <dbReference type="SAM" id="MobiDB-lite"/>
    </source>
</evidence>
<dbReference type="AlphaFoldDB" id="A0AAE0MG08"/>
<dbReference type="Proteomes" id="UP001283341">
    <property type="component" value="Unassembled WGS sequence"/>
</dbReference>
<accession>A0AAE0MG08</accession>
<reference evidence="3" key="2">
    <citation type="submission" date="2023-06" db="EMBL/GenBank/DDBJ databases">
        <authorList>
            <consortium name="Lawrence Berkeley National Laboratory"/>
            <person name="Haridas S."/>
            <person name="Hensen N."/>
            <person name="Bonometti L."/>
            <person name="Westerberg I."/>
            <person name="Brannstrom I.O."/>
            <person name="Guillou S."/>
            <person name="Cros-Aarteil S."/>
            <person name="Calhoun S."/>
            <person name="Kuo A."/>
            <person name="Mondo S."/>
            <person name="Pangilinan J."/>
            <person name="Riley R."/>
            <person name="Labutti K."/>
            <person name="Andreopoulos B."/>
            <person name="Lipzen A."/>
            <person name="Chen C."/>
            <person name="Yanf M."/>
            <person name="Daum C."/>
            <person name="Ng V."/>
            <person name="Clum A."/>
            <person name="Steindorff A."/>
            <person name="Ohm R."/>
            <person name="Martin F."/>
            <person name="Silar P."/>
            <person name="Natvig D."/>
            <person name="Lalanne C."/>
            <person name="Gautier V."/>
            <person name="Ament-Velasquez S.L."/>
            <person name="Kruys A."/>
            <person name="Hutchinson M.I."/>
            <person name="Powell A.J."/>
            <person name="Barry K."/>
            <person name="Miller A.N."/>
            <person name="Grigoriev I.V."/>
            <person name="Debuchy R."/>
            <person name="Gladieux P."/>
            <person name="Thoren M.H."/>
            <person name="Johannesson H."/>
        </authorList>
    </citation>
    <scope>NUCLEOTIDE SEQUENCE</scope>
    <source>
        <strain evidence="3">CBS 118394</strain>
    </source>
</reference>
<feature type="compositionally biased region" description="Basic residues" evidence="2">
    <location>
        <begin position="93"/>
        <end position="103"/>
    </location>
</feature>
<feature type="coiled-coil region" evidence="1">
    <location>
        <begin position="274"/>
        <end position="301"/>
    </location>
</feature>
<gene>
    <name evidence="3" type="ORF">B0H66DRAFT_528516</name>
</gene>
<sequence>MPRYRSPSPPRQKGSGRLTHRSRHHQSTRTPRRRFVDRDSNTTTTRARSPPKPYGSSHGGQSRARMRRDESTEILEYSPERPRVAEHPPRERVRTKKSGHKKNRFVEYFICKKVPRTTREEERDHPRPPPPPRPRDSRRPQDRPRPEYSSRPQDPPPQHDSPRPLTPPRPQDHPPRHDSPGSSGSSTIEKVLKVLEWDLRHFEKEAERSRASHAVAVANDKMDRKHLDEFEEWERTERDPKKAKDWARDAERIRKRVFQERNDRVTGEEDRKYALSCEKTAREIQREIDELRGRRREGRQSSVDKLAALRPGVIHLGHTTQYKESSRMKDNLEMPVSFLPFRCISQRVDAVLVLRVDAVLVLRVDAVLVLRVDAVLVLRVDAVLVPREGTVLILRVDVILVPRVDVVLILRVDMVLIPKSPITVTRAAAAANKKETQQKLLSYCTPQEAQDQFALLGQPSPSRSSQGDLEGLHEVVE</sequence>
<organism evidence="3 4">
    <name type="scientific">Apodospora peruviana</name>
    <dbReference type="NCBI Taxonomy" id="516989"/>
    <lineage>
        <taxon>Eukaryota</taxon>
        <taxon>Fungi</taxon>
        <taxon>Dikarya</taxon>
        <taxon>Ascomycota</taxon>
        <taxon>Pezizomycotina</taxon>
        <taxon>Sordariomycetes</taxon>
        <taxon>Sordariomycetidae</taxon>
        <taxon>Sordariales</taxon>
        <taxon>Lasiosphaeriaceae</taxon>
        <taxon>Apodospora</taxon>
    </lineage>
</organism>
<proteinExistence type="predicted"/>